<protein>
    <submittedName>
        <fullName evidence="1">Uncharacterized protein</fullName>
    </submittedName>
</protein>
<proteinExistence type="predicted"/>
<gene>
    <name evidence="1" type="ORF">VP01_1309g7</name>
</gene>
<reference evidence="1 2" key="1">
    <citation type="submission" date="2015-08" db="EMBL/GenBank/DDBJ databases">
        <title>Next Generation Sequencing and Analysis of the Genome of Puccinia sorghi L Schw, the Causal Agent of Maize Common Rust.</title>
        <authorList>
            <person name="Rochi L."/>
            <person name="Burguener G."/>
            <person name="Darino M."/>
            <person name="Turjanski A."/>
            <person name="Kreff E."/>
            <person name="Dieguez M.J."/>
            <person name="Sacco F."/>
        </authorList>
    </citation>
    <scope>NUCLEOTIDE SEQUENCE [LARGE SCALE GENOMIC DNA]</scope>
    <source>
        <strain evidence="1 2">RO10H11247</strain>
    </source>
</reference>
<evidence type="ECO:0000313" key="2">
    <source>
        <dbReference type="Proteomes" id="UP000037035"/>
    </source>
</evidence>
<comment type="caution">
    <text evidence="1">The sequence shown here is derived from an EMBL/GenBank/DDBJ whole genome shotgun (WGS) entry which is preliminary data.</text>
</comment>
<accession>A0A0L6VPQ6</accession>
<dbReference type="AlphaFoldDB" id="A0A0L6VPQ6"/>
<dbReference type="Proteomes" id="UP000037035">
    <property type="component" value="Unassembled WGS sequence"/>
</dbReference>
<evidence type="ECO:0000313" key="1">
    <source>
        <dbReference type="EMBL" id="KNZ62145.1"/>
    </source>
</evidence>
<name>A0A0L6VPQ6_9BASI</name>
<dbReference type="EMBL" id="LAVV01003443">
    <property type="protein sequence ID" value="KNZ62145.1"/>
    <property type="molecule type" value="Genomic_DNA"/>
</dbReference>
<dbReference type="OrthoDB" id="2505090at2759"/>
<keyword evidence="2" id="KW-1185">Reference proteome</keyword>
<organism evidence="1 2">
    <name type="scientific">Puccinia sorghi</name>
    <dbReference type="NCBI Taxonomy" id="27349"/>
    <lineage>
        <taxon>Eukaryota</taxon>
        <taxon>Fungi</taxon>
        <taxon>Dikarya</taxon>
        <taxon>Basidiomycota</taxon>
        <taxon>Pucciniomycotina</taxon>
        <taxon>Pucciniomycetes</taxon>
        <taxon>Pucciniales</taxon>
        <taxon>Pucciniaceae</taxon>
        <taxon>Puccinia</taxon>
    </lineage>
</organism>
<dbReference type="VEuPathDB" id="FungiDB:VP01_1309g7"/>
<sequence length="68" mass="7670">MSPVIRCLLIDAELPGLVFSYTFLTIRHATLLLEKDKELFSKGLMFKDIPKEEISVPTLMDVCLELGS</sequence>